<dbReference type="RefSeq" id="WP_071092203.1">
    <property type="nucleotide sequence ID" value="NZ_MBLM01000184.1"/>
</dbReference>
<accession>A0A1S1Q3Z2</accession>
<sequence>MHPVVDVVLEPGLRYTETIESGAGNRSVRYCRLVADEDTPVGELEVHSFRWRFGAVAVDAEGIGGVEVQPSFRRRGHMGRLLRQTLERMSRRVTVAAVSDGIQGVYEKFGFATSVAEGHLDLRVRDVERAAAAAAPATARVRPGSTEDLPAMVDLYNSTHAHRPWTHERPADWNRLVTRTTWRPGSEIIVAEAEGMLAGYAIVAGRSFGDGYFGLTVQEMAASDADVALCLLADVAAMAWELRVSEFRVREPSDGVVGRLARHLGCAYQQEFPPTGGMMAAILNRSGLLAALESELRRRNRGGAVDVAMDELARGELIPDNGLLVRLLLGYSSAADASTLAAVVPEHHRRTCSAWFPGGGTAALPVPYAHALDRY</sequence>
<evidence type="ECO:0000313" key="3">
    <source>
        <dbReference type="Proteomes" id="UP000179627"/>
    </source>
</evidence>
<dbReference type="Proteomes" id="UP000179627">
    <property type="component" value="Unassembled WGS sequence"/>
</dbReference>
<evidence type="ECO:0000259" key="1">
    <source>
        <dbReference type="PROSITE" id="PS51186"/>
    </source>
</evidence>
<dbReference type="InterPro" id="IPR000182">
    <property type="entry name" value="GNAT_dom"/>
</dbReference>
<dbReference type="SUPFAM" id="SSF55729">
    <property type="entry name" value="Acyl-CoA N-acyltransferases (Nat)"/>
    <property type="match status" value="1"/>
</dbReference>
<dbReference type="Pfam" id="PF13527">
    <property type="entry name" value="Acetyltransf_9"/>
    <property type="match status" value="1"/>
</dbReference>
<dbReference type="AlphaFoldDB" id="A0A1S1Q3Z2"/>
<organism evidence="2 3">
    <name type="scientific">Parafrankia colletiae</name>
    <dbReference type="NCBI Taxonomy" id="573497"/>
    <lineage>
        <taxon>Bacteria</taxon>
        <taxon>Bacillati</taxon>
        <taxon>Actinomycetota</taxon>
        <taxon>Actinomycetes</taxon>
        <taxon>Frankiales</taxon>
        <taxon>Frankiaceae</taxon>
        <taxon>Parafrankia</taxon>
    </lineage>
</organism>
<reference evidence="3" key="1">
    <citation type="submission" date="2016-07" db="EMBL/GenBank/DDBJ databases">
        <title>Sequence Frankia sp. strain CcI1.17.</title>
        <authorList>
            <person name="Ghodhbane-Gtari F."/>
            <person name="Swanson E."/>
            <person name="Gueddou A."/>
            <person name="Morris K."/>
            <person name="Hezbri K."/>
            <person name="Ktari A."/>
            <person name="Nouioui I."/>
            <person name="Abebe-Akele F."/>
            <person name="Simpson S."/>
            <person name="Thomas K."/>
            <person name="Gtari M."/>
            <person name="Tisa L.S."/>
            <person name="Hurst S."/>
        </authorList>
    </citation>
    <scope>NUCLEOTIDE SEQUENCE [LARGE SCALE GENOMIC DNA]</scope>
    <source>
        <strain evidence="3">Cc1.17</strain>
    </source>
</reference>
<dbReference type="PROSITE" id="PS51186">
    <property type="entry name" value="GNAT"/>
    <property type="match status" value="1"/>
</dbReference>
<name>A0A1S1Q3Z2_9ACTN</name>
<dbReference type="PANTHER" id="PTHR37817">
    <property type="entry name" value="N-ACETYLTRANSFERASE EIS"/>
    <property type="match status" value="1"/>
</dbReference>
<keyword evidence="2" id="KW-0808">Transferase</keyword>
<dbReference type="GO" id="GO:0034069">
    <property type="term" value="F:aminoglycoside N-acetyltransferase activity"/>
    <property type="evidence" value="ECO:0007669"/>
    <property type="project" value="TreeGrafter"/>
</dbReference>
<gene>
    <name evidence="2" type="ORF">CC117_30930</name>
</gene>
<dbReference type="GO" id="GO:0030649">
    <property type="term" value="P:aminoglycoside antibiotic catabolic process"/>
    <property type="evidence" value="ECO:0007669"/>
    <property type="project" value="TreeGrafter"/>
</dbReference>
<feature type="domain" description="N-acetyltransferase" evidence="1">
    <location>
        <begin position="1"/>
        <end position="131"/>
    </location>
</feature>
<evidence type="ECO:0000313" key="2">
    <source>
        <dbReference type="EMBL" id="OHV27842.1"/>
    </source>
</evidence>
<comment type="caution">
    <text evidence="2">The sequence shown here is derived from an EMBL/GenBank/DDBJ whole genome shotgun (WGS) entry which is preliminary data.</text>
</comment>
<dbReference type="InterPro" id="IPR051554">
    <property type="entry name" value="Acetyltransferase_Eis"/>
</dbReference>
<dbReference type="EMBL" id="MBLM01000184">
    <property type="protein sequence ID" value="OHV27842.1"/>
    <property type="molecule type" value="Genomic_DNA"/>
</dbReference>
<dbReference type="InterPro" id="IPR016181">
    <property type="entry name" value="Acyl_CoA_acyltransferase"/>
</dbReference>
<dbReference type="OrthoDB" id="4318857at2"/>
<dbReference type="PANTHER" id="PTHR37817:SF1">
    <property type="entry name" value="N-ACETYLTRANSFERASE EIS"/>
    <property type="match status" value="1"/>
</dbReference>
<dbReference type="Gene3D" id="3.40.630.30">
    <property type="match status" value="2"/>
</dbReference>
<protein>
    <submittedName>
        <fullName evidence="2">GCN5 family acetyltransferase</fullName>
    </submittedName>
</protein>
<proteinExistence type="predicted"/>
<keyword evidence="3" id="KW-1185">Reference proteome</keyword>